<keyword evidence="1" id="KW-0802">TPR repeat</keyword>
<dbReference type="STRING" id="177437.HRM2_29480"/>
<proteinExistence type="predicted"/>
<sequence length="829" mass="90508">MFQIIAQTQYGIRIKKFVLCVLLLVAIPARVFGFSVEAQVDANQISQDRSLTLNVIVKGGDALVDTSVIKGFKVVPRGTSTSVSIINGAYSRSVTHQYLLTAEQPGTLTIPPLPVTLDGEIAYTDEIRVEVVKGQVTQTASRDVFARSTLSRTTLVPGQQAIYTFRLYSAVQVANPRLAHPEFKGFSVKQAPDQESFNETVNGRSYTVTELTYVLVAEKPGTLEIEPSIVTCDIPVAGQNSPFNDPFFGNRLFSMGRHETRRFATDSFQVTVKPMPVPGKGVNFSGLVGHFSLGAGLDRTSVRAGDSVTLTVTVSGTGNVMDAPIPVVNLPDSFKVYEDVPQEKITLTQEGYKGDKTFKQAIVPVAPGEFSIEPVTLTYFNIDTQDYETLSTPGFSLTVESAAPGDTPVTQASAKKAEEEVKKQAVEFIGDDILALKEGAGVLVAQRSLSLNRFVLLLALPLVLLLVFRVANNFFKKEESFASLMERKARQALKTAGTKNLPDQDFLRNLYMALVAKVRSRGKLPGETITAGEISQILSGAGCNDRQIQAAIAMLHDIESARYGGALFDSNLKKNLLQRVKQLALCIVCLGFFAAVPGPGRADDSGTLFLQGVNLYKAGQFQEAAVAFEKVAANGIKNGQLYYNIGNACLKAGDLGHAILWYERAVKLTPRDPDLRYNLDHARGLVTDVAPERNIDILSLIFFWDNYLPIGTVAYGAVFLWFCFVVHIGVRMFRRKRVFTLVGSILCVLSVVVVATAFFNYYHQYAQSQAIILADGAPVRSGYSDEATELFILHAGTKVRVERAEKAFLRISFSKDKVGWVKASLAGII</sequence>
<keyword evidence="4" id="KW-1185">Reference proteome</keyword>
<dbReference type="OrthoDB" id="5409140at2"/>
<keyword evidence="2" id="KW-0472">Membrane</keyword>
<feature type="transmembrane region" description="Helical" evidence="2">
    <location>
        <begin position="707"/>
        <end position="726"/>
    </location>
</feature>
<dbReference type="Pfam" id="PF13584">
    <property type="entry name" value="BatD"/>
    <property type="match status" value="3"/>
</dbReference>
<gene>
    <name evidence="3" type="ordered locus">HRM2_29480</name>
</gene>
<protein>
    <submittedName>
        <fullName evidence="3">Uncharacterized protein</fullName>
    </submittedName>
</protein>
<dbReference type="InterPro" id="IPR011990">
    <property type="entry name" value="TPR-like_helical_dom_sf"/>
</dbReference>
<dbReference type="Gene3D" id="1.25.40.10">
    <property type="entry name" value="Tetratricopeptide repeat domain"/>
    <property type="match status" value="1"/>
</dbReference>
<dbReference type="SUPFAM" id="SSF48452">
    <property type="entry name" value="TPR-like"/>
    <property type="match status" value="1"/>
</dbReference>
<dbReference type="KEGG" id="dat:HRM2_29480"/>
<feature type="repeat" description="TPR" evidence="1">
    <location>
        <begin position="639"/>
        <end position="672"/>
    </location>
</feature>
<feature type="transmembrane region" description="Helical" evidence="2">
    <location>
        <begin position="738"/>
        <end position="762"/>
    </location>
</feature>
<feature type="transmembrane region" description="Helical" evidence="2">
    <location>
        <begin position="454"/>
        <end position="475"/>
    </location>
</feature>
<keyword evidence="2" id="KW-1133">Transmembrane helix</keyword>
<keyword evidence="2" id="KW-0812">Transmembrane</keyword>
<dbReference type="Proteomes" id="UP000000442">
    <property type="component" value="Chromosome"/>
</dbReference>
<evidence type="ECO:0000256" key="2">
    <source>
        <dbReference type="SAM" id="Phobius"/>
    </source>
</evidence>
<reference evidence="3 4" key="1">
    <citation type="journal article" date="2009" name="Environ. Microbiol.">
        <title>Genome sequence of Desulfobacterium autotrophicum HRM2, a marine sulfate reducer oxidizing organic carbon completely to carbon dioxide.</title>
        <authorList>
            <person name="Strittmatter A.W."/>
            <person name="Liesegang H."/>
            <person name="Rabus R."/>
            <person name="Decker I."/>
            <person name="Amann J."/>
            <person name="Andres S."/>
            <person name="Henne A."/>
            <person name="Fricke W.F."/>
            <person name="Martinez-Arias R."/>
            <person name="Bartels D."/>
            <person name="Goesmann A."/>
            <person name="Krause L."/>
            <person name="Puehler A."/>
            <person name="Klenk H.P."/>
            <person name="Richter M."/>
            <person name="Schuler M."/>
            <person name="Gloeckner F.O."/>
            <person name="Meyerdierks A."/>
            <person name="Gottschalk G."/>
            <person name="Amann R."/>
        </authorList>
    </citation>
    <scope>NUCLEOTIDE SEQUENCE [LARGE SCALE GENOMIC DNA]</scope>
    <source>
        <strain evidence="4">ATCC 43914 / DSM 3382 / HRM2</strain>
    </source>
</reference>
<organism evidence="3 4">
    <name type="scientific">Desulforapulum autotrophicum (strain ATCC 43914 / DSM 3382 / VKM B-1955 / HRM2)</name>
    <name type="common">Desulfobacterium autotrophicum</name>
    <dbReference type="NCBI Taxonomy" id="177437"/>
    <lineage>
        <taxon>Bacteria</taxon>
        <taxon>Pseudomonadati</taxon>
        <taxon>Thermodesulfobacteriota</taxon>
        <taxon>Desulfobacteria</taxon>
        <taxon>Desulfobacterales</taxon>
        <taxon>Desulfobacteraceae</taxon>
        <taxon>Desulforapulum</taxon>
    </lineage>
</organism>
<dbReference type="PANTHER" id="PTHR40940:SF2">
    <property type="entry name" value="BATD"/>
    <property type="match status" value="1"/>
</dbReference>
<dbReference type="PROSITE" id="PS50005">
    <property type="entry name" value="TPR"/>
    <property type="match status" value="1"/>
</dbReference>
<dbReference type="eggNOG" id="COG0457">
    <property type="taxonomic scope" value="Bacteria"/>
</dbReference>
<evidence type="ECO:0000313" key="3">
    <source>
        <dbReference type="EMBL" id="ACN16035.1"/>
    </source>
</evidence>
<dbReference type="HOGENOM" id="CLU_016843_0_0_7"/>
<dbReference type="InterPro" id="IPR025738">
    <property type="entry name" value="BatD"/>
</dbReference>
<dbReference type="PANTHER" id="PTHR40940">
    <property type="entry name" value="PROTEIN BATD-RELATED"/>
    <property type="match status" value="1"/>
</dbReference>
<evidence type="ECO:0000313" key="4">
    <source>
        <dbReference type="Proteomes" id="UP000000442"/>
    </source>
</evidence>
<dbReference type="RefSeq" id="WP_015904797.1">
    <property type="nucleotide sequence ID" value="NC_012108.1"/>
</dbReference>
<dbReference type="EMBL" id="CP001087">
    <property type="protein sequence ID" value="ACN16035.1"/>
    <property type="molecule type" value="Genomic_DNA"/>
</dbReference>
<name>C0QK09_DESAH</name>
<dbReference type="AlphaFoldDB" id="C0QK09"/>
<feature type="transmembrane region" description="Helical" evidence="2">
    <location>
        <begin position="583"/>
        <end position="600"/>
    </location>
</feature>
<dbReference type="InterPro" id="IPR019734">
    <property type="entry name" value="TPR_rpt"/>
</dbReference>
<evidence type="ECO:0000256" key="1">
    <source>
        <dbReference type="PROSITE-ProRule" id="PRU00339"/>
    </source>
</evidence>
<dbReference type="SMART" id="SM00028">
    <property type="entry name" value="TPR"/>
    <property type="match status" value="2"/>
</dbReference>
<accession>C0QK09</accession>
<dbReference type="Pfam" id="PF13432">
    <property type="entry name" value="TPR_16"/>
    <property type="match status" value="1"/>
</dbReference>